<dbReference type="EMBL" id="LR797535">
    <property type="protein sequence ID" value="CAB4223156.1"/>
    <property type="molecule type" value="Genomic_DNA"/>
</dbReference>
<evidence type="ECO:0000313" key="5">
    <source>
        <dbReference type="EMBL" id="CAB5220497.1"/>
    </source>
</evidence>
<gene>
    <name evidence="3" type="ORF">UFOVP1219_41</name>
    <name evidence="4" type="ORF">UFOVP1671_16</name>
    <name evidence="5" type="ORF">UFOVP358_17</name>
    <name evidence="1" type="ORF">UFOVP476_13</name>
    <name evidence="2" type="ORF">UFOVP986_62</name>
</gene>
<proteinExistence type="predicted"/>
<name>A0A6J5MPG5_9CAUD</name>
<protein>
    <submittedName>
        <fullName evidence="1">Uncharacterized protein</fullName>
    </submittedName>
</protein>
<evidence type="ECO:0000313" key="1">
    <source>
        <dbReference type="EMBL" id="CAB4145369.1"/>
    </source>
</evidence>
<accession>A0A6J5MPG5</accession>
<dbReference type="EMBL" id="LR798290">
    <property type="protein sequence ID" value="CAB5220497.1"/>
    <property type="molecule type" value="Genomic_DNA"/>
</dbReference>
<sequence length="97" mass="11117">MAKTPNQLKAEIVRLADAYGCELYEHVGSHFVIYSRTFHDPRVWITNNHYLTSYFLDDLRGALEDLLDYLQQGFVDNGDACDDQDLCETCEALGRLV</sequence>
<dbReference type="EMBL" id="LR797169">
    <property type="protein sequence ID" value="CAB4191362.1"/>
    <property type="molecule type" value="Genomic_DNA"/>
</dbReference>
<evidence type="ECO:0000313" key="4">
    <source>
        <dbReference type="EMBL" id="CAB4223156.1"/>
    </source>
</evidence>
<evidence type="ECO:0000313" key="3">
    <source>
        <dbReference type="EMBL" id="CAB4191362.1"/>
    </source>
</evidence>
<evidence type="ECO:0000313" key="2">
    <source>
        <dbReference type="EMBL" id="CAB4176755.1"/>
    </source>
</evidence>
<dbReference type="EMBL" id="LR796453">
    <property type="protein sequence ID" value="CAB4145369.1"/>
    <property type="molecule type" value="Genomic_DNA"/>
</dbReference>
<dbReference type="EMBL" id="LR796931">
    <property type="protein sequence ID" value="CAB4176755.1"/>
    <property type="molecule type" value="Genomic_DNA"/>
</dbReference>
<reference evidence="1" key="1">
    <citation type="submission" date="2020-04" db="EMBL/GenBank/DDBJ databases">
        <authorList>
            <person name="Chiriac C."/>
            <person name="Salcher M."/>
            <person name="Ghai R."/>
            <person name="Kavagutti S V."/>
        </authorList>
    </citation>
    <scope>NUCLEOTIDE SEQUENCE</scope>
</reference>
<organism evidence="1">
    <name type="scientific">uncultured Caudovirales phage</name>
    <dbReference type="NCBI Taxonomy" id="2100421"/>
    <lineage>
        <taxon>Viruses</taxon>
        <taxon>Duplodnaviria</taxon>
        <taxon>Heunggongvirae</taxon>
        <taxon>Uroviricota</taxon>
        <taxon>Caudoviricetes</taxon>
        <taxon>Peduoviridae</taxon>
        <taxon>Maltschvirus</taxon>
        <taxon>Maltschvirus maltsch</taxon>
    </lineage>
</organism>